<evidence type="ECO:0000256" key="4">
    <source>
        <dbReference type="PROSITE-ProRule" id="PRU00050"/>
    </source>
</evidence>
<feature type="active site" evidence="4">
    <location>
        <position position="43"/>
    </location>
</feature>
<gene>
    <name evidence="6" type="ordered locus">Fraau_2423</name>
</gene>
<feature type="active site" evidence="4">
    <location>
        <position position="16"/>
    </location>
</feature>
<evidence type="ECO:0000256" key="3">
    <source>
        <dbReference type="ARBA" id="ARBA00048267"/>
    </source>
</evidence>
<dbReference type="PANTHER" id="PTHR42872">
    <property type="entry name" value="PROTEIN-GLUTAMATE METHYLESTERASE/PROTEIN-GLUTAMINE GLUTAMINASE"/>
    <property type="match status" value="1"/>
</dbReference>
<proteinExistence type="predicted"/>
<protein>
    <recommendedName>
        <fullName evidence="2">protein-glutamate methylesterase</fullName>
        <ecNumber evidence="2">3.1.1.61</ecNumber>
    </recommendedName>
</protein>
<dbReference type="GO" id="GO:0006935">
    <property type="term" value="P:chemotaxis"/>
    <property type="evidence" value="ECO:0007669"/>
    <property type="project" value="UniProtKB-UniRule"/>
</dbReference>
<evidence type="ECO:0000259" key="5">
    <source>
        <dbReference type="PROSITE" id="PS50122"/>
    </source>
</evidence>
<accession>H8L6B1</accession>
<dbReference type="GO" id="GO:0005737">
    <property type="term" value="C:cytoplasm"/>
    <property type="evidence" value="ECO:0007669"/>
    <property type="project" value="InterPro"/>
</dbReference>
<dbReference type="GO" id="GO:0008984">
    <property type="term" value="F:protein-glutamate methylesterase activity"/>
    <property type="evidence" value="ECO:0007669"/>
    <property type="project" value="UniProtKB-EC"/>
</dbReference>
<evidence type="ECO:0000313" key="6">
    <source>
        <dbReference type="EMBL" id="AFC86788.1"/>
    </source>
</evidence>
<evidence type="ECO:0000256" key="2">
    <source>
        <dbReference type="ARBA" id="ARBA00039140"/>
    </source>
</evidence>
<evidence type="ECO:0000256" key="1">
    <source>
        <dbReference type="ARBA" id="ARBA00022801"/>
    </source>
</evidence>
<feature type="active site" evidence="4">
    <location>
        <position position="136"/>
    </location>
</feature>
<dbReference type="OrthoDB" id="9791760at2"/>
<dbReference type="RefSeq" id="WP_014403791.1">
    <property type="nucleotide sequence ID" value="NC_017033.1"/>
</dbReference>
<keyword evidence="1 4" id="KW-0378">Hydrolase</keyword>
<keyword evidence="4" id="KW-0145">Chemotaxis</keyword>
<dbReference type="EMBL" id="CP003350">
    <property type="protein sequence ID" value="AFC86788.1"/>
    <property type="molecule type" value="Genomic_DNA"/>
</dbReference>
<dbReference type="PANTHER" id="PTHR42872:SF6">
    <property type="entry name" value="PROTEIN-GLUTAMATE METHYLESTERASE_PROTEIN-GLUTAMINE GLUTAMINASE"/>
    <property type="match status" value="1"/>
</dbReference>
<dbReference type="CDD" id="cd16433">
    <property type="entry name" value="CheB"/>
    <property type="match status" value="1"/>
</dbReference>
<dbReference type="EC" id="3.1.1.61" evidence="2"/>
<reference evidence="6" key="1">
    <citation type="submission" date="2012-02" db="EMBL/GenBank/DDBJ databases">
        <title>The complete genome of Frateuria aurantia DSM 6220.</title>
        <authorList>
            <consortium name="US DOE Joint Genome Institute (JGI-PGF)"/>
            <person name="Lucas S."/>
            <person name="Copeland A."/>
            <person name="Lapidus A."/>
            <person name="Glavina del Rio T."/>
            <person name="Dalin E."/>
            <person name="Tice H."/>
            <person name="Bruce D."/>
            <person name="Goodwin L."/>
            <person name="Pitluck S."/>
            <person name="Peters L."/>
            <person name="Ovchinnikova G."/>
            <person name="Teshima H."/>
            <person name="Kyrpides N."/>
            <person name="Mavromatis K."/>
            <person name="Ivanova N."/>
            <person name="Brettin T."/>
            <person name="Detter J.C."/>
            <person name="Han C."/>
            <person name="Larimer F."/>
            <person name="Land M."/>
            <person name="Hauser L."/>
            <person name="Markowitz V."/>
            <person name="Cheng J.-F."/>
            <person name="Hugenholtz P."/>
            <person name="Woyke T."/>
            <person name="Wu D."/>
            <person name="Brambilla E."/>
            <person name="Klenk H.-P."/>
            <person name="Eisen J.A."/>
        </authorList>
    </citation>
    <scope>NUCLEOTIDE SEQUENCE</scope>
    <source>
        <strain evidence="6">DSM 6220</strain>
    </source>
</reference>
<dbReference type="SUPFAM" id="SSF52738">
    <property type="entry name" value="Methylesterase CheB, C-terminal domain"/>
    <property type="match status" value="1"/>
</dbReference>
<dbReference type="PROSITE" id="PS50122">
    <property type="entry name" value="CHEB"/>
    <property type="match status" value="1"/>
</dbReference>
<name>H8L6B1_FRAAD</name>
<organism evidence="6 7">
    <name type="scientific">Frateuria aurantia (strain ATCC 33424 / DSM 6220 / KCTC 2777 / LMG 1558 / NBRC 3245 / NCIMB 13370)</name>
    <name type="common">Acetobacter aurantius</name>
    <dbReference type="NCBI Taxonomy" id="767434"/>
    <lineage>
        <taxon>Bacteria</taxon>
        <taxon>Pseudomonadati</taxon>
        <taxon>Pseudomonadota</taxon>
        <taxon>Gammaproteobacteria</taxon>
        <taxon>Lysobacterales</taxon>
        <taxon>Rhodanobacteraceae</taxon>
        <taxon>Frateuria</taxon>
    </lineage>
</organism>
<comment type="catalytic activity">
    <reaction evidence="3">
        <text>[protein]-L-glutamate 5-O-methyl ester + H2O = L-glutamyl-[protein] + methanol + H(+)</text>
        <dbReference type="Rhea" id="RHEA:23236"/>
        <dbReference type="Rhea" id="RHEA-COMP:10208"/>
        <dbReference type="Rhea" id="RHEA-COMP:10311"/>
        <dbReference type="ChEBI" id="CHEBI:15377"/>
        <dbReference type="ChEBI" id="CHEBI:15378"/>
        <dbReference type="ChEBI" id="CHEBI:17790"/>
        <dbReference type="ChEBI" id="CHEBI:29973"/>
        <dbReference type="ChEBI" id="CHEBI:82795"/>
        <dbReference type="EC" id="3.1.1.61"/>
    </reaction>
</comment>
<feature type="domain" description="CheB-type methylesterase" evidence="5">
    <location>
        <begin position="4"/>
        <end position="193"/>
    </location>
</feature>
<dbReference type="eggNOG" id="COG2201">
    <property type="taxonomic scope" value="Bacteria"/>
</dbReference>
<dbReference type="InterPro" id="IPR000673">
    <property type="entry name" value="Sig_transdc_resp-reg_Me-estase"/>
</dbReference>
<dbReference type="Pfam" id="PF01339">
    <property type="entry name" value="CheB_methylest"/>
    <property type="match status" value="1"/>
</dbReference>
<dbReference type="Proteomes" id="UP000005234">
    <property type="component" value="Chromosome"/>
</dbReference>
<dbReference type="AlphaFoldDB" id="H8L6B1"/>
<sequence length="193" mass="20509">MNSPRRRPELVAIGCSAGGLKALQVLLAGLPPAGLPPIVLCCHTASRDVGTMCELLTRHSPTLVEEAVERHAIQAGHIYVAPSGYHLLVEEDRRFALSVDAKINFSRPSIDVLFESVAMSYHAATLGVILTGANSDGAAGLKCIREAGGITMVQQPDTAEVPCMPQAAMDIAHPDYALELDSMAPLISQLCRQ</sequence>
<keyword evidence="7" id="KW-1185">Reference proteome</keyword>
<dbReference type="HOGENOM" id="CLU_000445_51_2_6"/>
<dbReference type="KEGG" id="fau:Fraau_2423"/>
<dbReference type="InterPro" id="IPR035909">
    <property type="entry name" value="CheB_C"/>
</dbReference>
<dbReference type="STRING" id="767434.Fraau_2423"/>
<dbReference type="Gene3D" id="3.40.50.180">
    <property type="entry name" value="Methylesterase CheB, C-terminal domain"/>
    <property type="match status" value="1"/>
</dbReference>
<dbReference type="GO" id="GO:0000156">
    <property type="term" value="F:phosphorelay response regulator activity"/>
    <property type="evidence" value="ECO:0007669"/>
    <property type="project" value="InterPro"/>
</dbReference>
<evidence type="ECO:0000313" key="7">
    <source>
        <dbReference type="Proteomes" id="UP000005234"/>
    </source>
</evidence>